<feature type="transmembrane region" description="Helical" evidence="1">
    <location>
        <begin position="21"/>
        <end position="42"/>
    </location>
</feature>
<evidence type="ECO:0000313" key="2">
    <source>
        <dbReference type="EMBL" id="GAA4960342.1"/>
    </source>
</evidence>
<dbReference type="EMBL" id="BAABJK010000003">
    <property type="protein sequence ID" value="GAA4960342.1"/>
    <property type="molecule type" value="Genomic_DNA"/>
</dbReference>
<evidence type="ECO:0000256" key="1">
    <source>
        <dbReference type="SAM" id="Phobius"/>
    </source>
</evidence>
<comment type="caution">
    <text evidence="2">The sequence shown here is derived from an EMBL/GenBank/DDBJ whole genome shotgun (WGS) entry which is preliminary data.</text>
</comment>
<name>A0ABP9H2C6_9FLAO</name>
<dbReference type="Pfam" id="PF19578">
    <property type="entry name" value="DUF6090"/>
    <property type="match status" value="1"/>
</dbReference>
<sequence length="244" mass="28508">MIKFFRKIRQKLLSENKFSKYLIYAIGEIILVVLGILIALSINNANDAKNQRQKELTLLTEMHQNLQTDLEDLNYNIKGSAERIQANEIILKALQERVPMNDSLKPYYGNIHGNFQLSNNTAAWENLKSVGMDLVSNDSLRNAISNLYAVKYTYLKNVTKGVDDGHQWNTFYPQFLDLINVDQFWVSAEPVSHEALMDNRKFQETLKMNLFIRNFMMDQYKTIHKYINSLLDQIERHILTLNEQ</sequence>
<evidence type="ECO:0000313" key="3">
    <source>
        <dbReference type="Proteomes" id="UP001501692"/>
    </source>
</evidence>
<dbReference type="InterPro" id="IPR045749">
    <property type="entry name" value="DUF6090"/>
</dbReference>
<keyword evidence="3" id="KW-1185">Reference proteome</keyword>
<protein>
    <submittedName>
        <fullName evidence="2">Uncharacterized protein</fullName>
    </submittedName>
</protein>
<dbReference type="Proteomes" id="UP001501692">
    <property type="component" value="Unassembled WGS sequence"/>
</dbReference>
<keyword evidence="1" id="KW-0472">Membrane</keyword>
<dbReference type="RefSeq" id="WP_345164264.1">
    <property type="nucleotide sequence ID" value="NZ_BAABJK010000003.1"/>
</dbReference>
<proteinExistence type="predicted"/>
<keyword evidence="1" id="KW-0812">Transmembrane</keyword>
<gene>
    <name evidence="2" type="ORF">GCM10023315_05370</name>
</gene>
<accession>A0ABP9H2C6</accession>
<keyword evidence="1" id="KW-1133">Transmembrane helix</keyword>
<organism evidence="2 3">
    <name type="scientific">Algibacter aquimarinus</name>
    <dbReference type="NCBI Taxonomy" id="1136748"/>
    <lineage>
        <taxon>Bacteria</taxon>
        <taxon>Pseudomonadati</taxon>
        <taxon>Bacteroidota</taxon>
        <taxon>Flavobacteriia</taxon>
        <taxon>Flavobacteriales</taxon>
        <taxon>Flavobacteriaceae</taxon>
        <taxon>Algibacter</taxon>
    </lineage>
</organism>
<reference evidence="3" key="1">
    <citation type="journal article" date="2019" name="Int. J. Syst. Evol. Microbiol.">
        <title>The Global Catalogue of Microorganisms (GCM) 10K type strain sequencing project: providing services to taxonomists for standard genome sequencing and annotation.</title>
        <authorList>
            <consortium name="The Broad Institute Genomics Platform"/>
            <consortium name="The Broad Institute Genome Sequencing Center for Infectious Disease"/>
            <person name="Wu L."/>
            <person name="Ma J."/>
        </authorList>
    </citation>
    <scope>NUCLEOTIDE SEQUENCE [LARGE SCALE GENOMIC DNA]</scope>
    <source>
        <strain evidence="3">JCM 18287</strain>
    </source>
</reference>